<dbReference type="AlphaFoldDB" id="A0A6N0NXK1"/>
<dbReference type="OrthoDB" id="34451at2157"/>
<evidence type="ECO:0000313" key="2">
    <source>
        <dbReference type="Proteomes" id="UP000509301"/>
    </source>
</evidence>
<dbReference type="KEGG" id="mten:GWK48_02155"/>
<gene>
    <name evidence="1" type="ORF">GWK48_02155</name>
</gene>
<keyword evidence="2" id="KW-1185">Reference proteome</keyword>
<proteinExistence type="predicted"/>
<dbReference type="EMBL" id="CP049074">
    <property type="protein sequence ID" value="QKR00945.1"/>
    <property type="molecule type" value="Genomic_DNA"/>
</dbReference>
<organism evidence="1 2">
    <name type="scientific">Metallosphaera tengchongensis</name>
    <dbReference type="NCBI Taxonomy" id="1532350"/>
    <lineage>
        <taxon>Archaea</taxon>
        <taxon>Thermoproteota</taxon>
        <taxon>Thermoprotei</taxon>
        <taxon>Sulfolobales</taxon>
        <taxon>Sulfolobaceae</taxon>
        <taxon>Metallosphaera</taxon>
    </lineage>
</organism>
<dbReference type="Proteomes" id="UP000509301">
    <property type="component" value="Chromosome"/>
</dbReference>
<name>A0A6N0NXK1_9CREN</name>
<sequence length="239" mass="27319">MVHKVKCVNCGNEGASLMVSGKLLCPRCSRNEVLHRVRKNMSKTGINLRKQSIIIAYPEFYKEVGELLSSMMTKLCLQCDLNIKNIITENYNRINLTIRSLILRLNQEEEKIVVLPFTADFFEAYLIYSSSELENSYLSLFSLVNRVGDKLFLLPLYNTPLTEMMGFSELTGELKTGDEVFDAIFLWLHDSFKDNEVFHTFPPSIQVISSRFSRCKMCGALIKDGEYCKLCSKEISPGH</sequence>
<accession>A0A6N0NXK1</accession>
<reference evidence="1 2" key="1">
    <citation type="submission" date="2020-02" db="EMBL/GenBank/DDBJ databases">
        <title>Comparative genome analysis reveals the metabolism and evolution of the thermophilic archaeal genus Metallosphaera.</title>
        <authorList>
            <person name="Jiang C."/>
        </authorList>
    </citation>
    <scope>NUCLEOTIDE SEQUENCE [LARGE SCALE GENOMIC DNA]</scope>
    <source>
        <strain evidence="1 2">Ric-A</strain>
    </source>
</reference>
<protein>
    <submittedName>
        <fullName evidence="1">Uncharacterized protein</fullName>
    </submittedName>
</protein>
<evidence type="ECO:0000313" key="1">
    <source>
        <dbReference type="EMBL" id="QKR00945.1"/>
    </source>
</evidence>